<keyword evidence="4" id="KW-0479">Metal-binding</keyword>
<dbReference type="PANTHER" id="PTHR30405:SF25">
    <property type="entry name" value="RNA-GUIDED DNA ENDONUCLEASE INSQ-RELATED"/>
    <property type="match status" value="1"/>
</dbReference>
<dbReference type="PANTHER" id="PTHR30405">
    <property type="entry name" value="TRANSPOSASE"/>
    <property type="match status" value="1"/>
</dbReference>
<dbReference type="InterPro" id="IPR010095">
    <property type="entry name" value="Cas12f1-like_TNB"/>
</dbReference>
<name>A0ABX2KKZ0_9PROT</name>
<feature type="domain" description="Probable transposase IS891/IS1136/IS1341" evidence="8">
    <location>
        <begin position="170"/>
        <end position="283"/>
    </location>
</feature>
<keyword evidence="5" id="KW-0862">Zinc</keyword>
<sequence>MVQRSYKYRLYPSKAQSVVLTEMLGAFCDLYNAALQQRIEAYRRQHKTLRYFDQSSELKAVRAIDERLAGFSYSAAQQVLRRLDKAFTAFFRRLKTKAKAGFPRFQAKHRFDSAEFRVGDGLTIRKSKRLSVTGIPGEIKVKWHRALPAGAAVRAAVLSRSAGSWFVCFQIALPDQEKPLRDGAAVGIDVGLASLIATSDGESIATPHWTKHAAKKQRRLQRALARCKRGSRRRLKAKQRLARHSAHTANQRRDFLHQLSRSLVERYAFIALEDLNVDRLTRSRLAKAVHNAAWGQLRSFLEYKAASAGTRVEAVDPRGTSQTCPVCGVGVAKTLADRMHKCPCGCVMDRDIAAATVILQRAQGMGPGTGLRSPSQRVTA</sequence>
<evidence type="ECO:0000313" key="11">
    <source>
        <dbReference type="EMBL" id="NUB01345.1"/>
    </source>
</evidence>
<evidence type="ECO:0000256" key="4">
    <source>
        <dbReference type="ARBA" id="ARBA00022723"/>
    </source>
</evidence>
<dbReference type="Pfam" id="PF12323">
    <property type="entry name" value="HTH_OrfB_IS605"/>
    <property type="match status" value="1"/>
</dbReference>
<gene>
    <name evidence="11" type="ORF">GBZ48_18960</name>
</gene>
<dbReference type="NCBIfam" id="TIGR01766">
    <property type="entry name" value="IS200/IS605 family accessory protein TnpB-like domain"/>
    <property type="match status" value="1"/>
</dbReference>
<dbReference type="EMBL" id="WHOS01000025">
    <property type="protein sequence ID" value="NUB01345.1"/>
    <property type="molecule type" value="Genomic_DNA"/>
</dbReference>
<evidence type="ECO:0000256" key="3">
    <source>
        <dbReference type="ARBA" id="ARBA00022578"/>
    </source>
</evidence>
<dbReference type="InterPro" id="IPR051399">
    <property type="entry name" value="RNA-guided_DNA_endo/Transpos"/>
</dbReference>
<evidence type="ECO:0000259" key="10">
    <source>
        <dbReference type="Pfam" id="PF12323"/>
    </source>
</evidence>
<protein>
    <submittedName>
        <fullName evidence="11">IS200/IS605 family element transposase accessory protein TnpB</fullName>
    </submittedName>
</protein>
<comment type="similarity">
    <text evidence="1">In the C-terminal section; belongs to the transposase 35 family.</text>
</comment>
<keyword evidence="12" id="KW-1185">Reference proteome</keyword>
<comment type="similarity">
    <text evidence="2">In the N-terminal section; belongs to the transposase 2 family.</text>
</comment>
<evidence type="ECO:0000256" key="1">
    <source>
        <dbReference type="ARBA" id="ARBA00008761"/>
    </source>
</evidence>
<reference evidence="11 12" key="1">
    <citation type="submission" date="2019-10" db="EMBL/GenBank/DDBJ databases">
        <title>Genome sequence of Azospirillum melinis.</title>
        <authorList>
            <person name="Ambrosini A."/>
            <person name="Sant'Anna F.H."/>
            <person name="Cassan F.D."/>
            <person name="Souza E.M."/>
            <person name="Passaglia L.M.P."/>
        </authorList>
    </citation>
    <scope>NUCLEOTIDE SEQUENCE [LARGE SCALE GENOMIC DNA]</scope>
    <source>
        <strain evidence="11 12">TMCY0552</strain>
    </source>
</reference>
<dbReference type="NCBIfam" id="NF040570">
    <property type="entry name" value="guided_TnpB"/>
    <property type="match status" value="1"/>
</dbReference>
<keyword evidence="7" id="KW-0233">DNA recombination</keyword>
<accession>A0ABX2KKZ0</accession>
<feature type="domain" description="Cas12f1-like TNB" evidence="9">
    <location>
        <begin position="294"/>
        <end position="358"/>
    </location>
</feature>
<dbReference type="RefSeq" id="WP_174472425.1">
    <property type="nucleotide sequence ID" value="NZ_JAGINN010000009.1"/>
</dbReference>
<feature type="domain" description="Transposase putative helix-turn-helix" evidence="10">
    <location>
        <begin position="1"/>
        <end position="47"/>
    </location>
</feature>
<evidence type="ECO:0000259" key="8">
    <source>
        <dbReference type="Pfam" id="PF01385"/>
    </source>
</evidence>
<evidence type="ECO:0000259" key="9">
    <source>
        <dbReference type="Pfam" id="PF07282"/>
    </source>
</evidence>
<evidence type="ECO:0000256" key="6">
    <source>
        <dbReference type="ARBA" id="ARBA00023125"/>
    </source>
</evidence>
<evidence type="ECO:0000256" key="2">
    <source>
        <dbReference type="ARBA" id="ARBA00011044"/>
    </source>
</evidence>
<dbReference type="InterPro" id="IPR001959">
    <property type="entry name" value="Transposase"/>
</dbReference>
<keyword evidence="6" id="KW-0238">DNA-binding</keyword>
<dbReference type="Pfam" id="PF01385">
    <property type="entry name" value="OrfB_IS605"/>
    <property type="match status" value="1"/>
</dbReference>
<evidence type="ECO:0000256" key="7">
    <source>
        <dbReference type="ARBA" id="ARBA00023172"/>
    </source>
</evidence>
<comment type="caution">
    <text evidence="11">The sequence shown here is derived from an EMBL/GenBank/DDBJ whole genome shotgun (WGS) entry which is preliminary data.</text>
</comment>
<evidence type="ECO:0000313" key="12">
    <source>
        <dbReference type="Proteomes" id="UP000605086"/>
    </source>
</evidence>
<dbReference type="Pfam" id="PF07282">
    <property type="entry name" value="Cas12f1-like_TNB"/>
    <property type="match status" value="1"/>
</dbReference>
<proteinExistence type="inferred from homology"/>
<dbReference type="Proteomes" id="UP000605086">
    <property type="component" value="Unassembled WGS sequence"/>
</dbReference>
<evidence type="ECO:0000256" key="5">
    <source>
        <dbReference type="ARBA" id="ARBA00022833"/>
    </source>
</evidence>
<dbReference type="InterPro" id="IPR021027">
    <property type="entry name" value="Transposase_put_HTH"/>
</dbReference>
<keyword evidence="3" id="KW-0815">Transposition</keyword>
<organism evidence="11 12">
    <name type="scientific">Azospirillum melinis</name>
    <dbReference type="NCBI Taxonomy" id="328839"/>
    <lineage>
        <taxon>Bacteria</taxon>
        <taxon>Pseudomonadati</taxon>
        <taxon>Pseudomonadota</taxon>
        <taxon>Alphaproteobacteria</taxon>
        <taxon>Rhodospirillales</taxon>
        <taxon>Azospirillaceae</taxon>
        <taxon>Azospirillum</taxon>
    </lineage>
</organism>